<dbReference type="KEGG" id="amr:AM1_D0035"/>
<protein>
    <submittedName>
        <fullName evidence="3">Uncharacterized protein</fullName>
    </submittedName>
</protein>
<accession>A8ZNE6</accession>
<dbReference type="RefSeq" id="WP_012167833.1">
    <property type="nucleotide sequence ID" value="NC_009929.1"/>
</dbReference>
<evidence type="ECO:0000313" key="4">
    <source>
        <dbReference type="Proteomes" id="UP000000268"/>
    </source>
</evidence>
<evidence type="ECO:0000256" key="1">
    <source>
        <dbReference type="SAM" id="MobiDB-lite"/>
    </source>
</evidence>
<gene>
    <name evidence="3" type="ordered locus">AM1_D0035</name>
</gene>
<dbReference type="Proteomes" id="UP000000268">
    <property type="component" value="Plasmid pREB4"/>
</dbReference>
<reference evidence="3 4" key="1">
    <citation type="journal article" date="2008" name="Proc. Natl. Acad. Sci. U.S.A.">
        <title>Niche adaptation and genome expansion in the chlorophyll d-producing cyanobacterium Acaryochloris marina.</title>
        <authorList>
            <person name="Swingley W.D."/>
            <person name="Chen M."/>
            <person name="Cheung P.C."/>
            <person name="Conrad A.L."/>
            <person name="Dejesa L.C."/>
            <person name="Hao J."/>
            <person name="Honchak B.M."/>
            <person name="Karbach L.E."/>
            <person name="Kurdoglu A."/>
            <person name="Lahiri S."/>
            <person name="Mastrian S.D."/>
            <person name="Miyashita H."/>
            <person name="Page L."/>
            <person name="Ramakrishna P."/>
            <person name="Satoh S."/>
            <person name="Sattley W.M."/>
            <person name="Shimada Y."/>
            <person name="Taylor H.L."/>
            <person name="Tomo T."/>
            <person name="Tsuchiya T."/>
            <person name="Wang Z.T."/>
            <person name="Raymond J."/>
            <person name="Mimuro M."/>
            <person name="Blankenship R.E."/>
            <person name="Touchman J.W."/>
        </authorList>
    </citation>
    <scope>NUCLEOTIDE SEQUENCE [LARGE SCALE GENOMIC DNA]</scope>
    <source>
        <strain evidence="4">MBIC 11017</strain>
        <plasmid evidence="4">Plasmid pREB4</plasmid>
    </source>
</reference>
<feature type="transmembrane region" description="Helical" evidence="2">
    <location>
        <begin position="66"/>
        <end position="93"/>
    </location>
</feature>
<feature type="compositionally biased region" description="Low complexity" evidence="1">
    <location>
        <begin position="136"/>
        <end position="149"/>
    </location>
</feature>
<feature type="region of interest" description="Disordered" evidence="1">
    <location>
        <begin position="136"/>
        <end position="159"/>
    </location>
</feature>
<dbReference type="EMBL" id="CP000841">
    <property type="protein sequence ID" value="ABW32532.1"/>
    <property type="molecule type" value="Genomic_DNA"/>
</dbReference>
<organism evidence="3 4">
    <name type="scientific">Acaryochloris marina (strain MBIC 11017)</name>
    <dbReference type="NCBI Taxonomy" id="329726"/>
    <lineage>
        <taxon>Bacteria</taxon>
        <taxon>Bacillati</taxon>
        <taxon>Cyanobacteriota</taxon>
        <taxon>Cyanophyceae</taxon>
        <taxon>Acaryochloridales</taxon>
        <taxon>Acaryochloridaceae</taxon>
        <taxon>Acaryochloris</taxon>
    </lineage>
</organism>
<feature type="transmembrane region" description="Helical" evidence="2">
    <location>
        <begin position="21"/>
        <end position="46"/>
    </location>
</feature>
<dbReference type="AlphaFoldDB" id="A8ZNE6"/>
<geneLocation type="plasmid" evidence="3 4">
    <name>pREB4</name>
</geneLocation>
<keyword evidence="2" id="KW-0472">Membrane</keyword>
<keyword evidence="2" id="KW-1133">Transmembrane helix</keyword>
<proteinExistence type="predicted"/>
<name>A8ZNE6_ACAM1</name>
<dbReference type="HOGENOM" id="CLU_1718327_0_0_3"/>
<keyword evidence="4" id="KW-1185">Reference proteome</keyword>
<sequence length="159" mass="16875">MQPIQSASQSQLKRFFHEYKYLLIMIAGLAIACIAEPAAAQCLGWLCGPKNAITNNGVINGNNSATVFIEFIFLAIQVLILVGLGGLAVVFFFKMDRDENYVKPLVALLVALLLIFGTNFVAGYIVGDGNNAGTSASGNNNGANTTQSQPVRGATTVFN</sequence>
<evidence type="ECO:0000313" key="3">
    <source>
        <dbReference type="EMBL" id="ABW32532.1"/>
    </source>
</evidence>
<evidence type="ECO:0000256" key="2">
    <source>
        <dbReference type="SAM" id="Phobius"/>
    </source>
</evidence>
<feature type="transmembrane region" description="Helical" evidence="2">
    <location>
        <begin position="105"/>
        <end position="126"/>
    </location>
</feature>
<keyword evidence="3" id="KW-0614">Plasmid</keyword>
<keyword evidence="2" id="KW-0812">Transmembrane</keyword>